<evidence type="ECO:0000313" key="1">
    <source>
        <dbReference type="EMBL" id="MPN36370.1"/>
    </source>
</evidence>
<protein>
    <submittedName>
        <fullName evidence="1">Uncharacterized protein</fullName>
    </submittedName>
</protein>
<sequence>MVDLFGDFADKLINIQAGEYRIGDGDQDAKVVTLTTQQIVIDVVADSALNLFSNDADYLGEGL</sequence>
<organism evidence="1">
    <name type="scientific">bioreactor metagenome</name>
    <dbReference type="NCBI Taxonomy" id="1076179"/>
    <lineage>
        <taxon>unclassified sequences</taxon>
        <taxon>metagenomes</taxon>
        <taxon>ecological metagenomes</taxon>
    </lineage>
</organism>
<dbReference type="EMBL" id="VSSQ01090464">
    <property type="protein sequence ID" value="MPN36370.1"/>
    <property type="molecule type" value="Genomic_DNA"/>
</dbReference>
<name>A0A645HCC0_9ZZZZ</name>
<comment type="caution">
    <text evidence="1">The sequence shown here is derived from an EMBL/GenBank/DDBJ whole genome shotgun (WGS) entry which is preliminary data.</text>
</comment>
<accession>A0A645HCC0</accession>
<proteinExistence type="predicted"/>
<gene>
    <name evidence="1" type="ORF">SDC9_183879</name>
</gene>
<dbReference type="AlphaFoldDB" id="A0A645HCC0"/>
<reference evidence="1" key="1">
    <citation type="submission" date="2019-08" db="EMBL/GenBank/DDBJ databases">
        <authorList>
            <person name="Kucharzyk K."/>
            <person name="Murdoch R.W."/>
            <person name="Higgins S."/>
            <person name="Loffler F."/>
        </authorList>
    </citation>
    <scope>NUCLEOTIDE SEQUENCE</scope>
</reference>